<evidence type="ECO:0000313" key="3">
    <source>
        <dbReference type="Proteomes" id="UP000654918"/>
    </source>
</evidence>
<dbReference type="EMBL" id="WIGO01000219">
    <property type="protein sequence ID" value="KAF6823152.1"/>
    <property type="molecule type" value="Genomic_DNA"/>
</dbReference>
<keyword evidence="1" id="KW-0812">Transmembrane</keyword>
<proteinExistence type="predicted"/>
<dbReference type="AlphaFoldDB" id="A0A8H6K168"/>
<keyword evidence="1" id="KW-1133">Transmembrane helix</keyword>
<sequence>MRSRKGKEDCDEEWIERSERFERKIGCVAAVFVIVWVLGGVEFVHAKGAHLAAVGIAYWKMMTGGKEYWHALWRMFVPSSSIPLEQNFLSISKAFASGFWTESDNRWGILWFHIELLLWIRHGVYHLLKVAILSALGFELVMREWRWYGRLQPGLLLVIGAWVWGTGYVVRYSNKYYIGLEMCDGLLVAWWVGFAGVVAGWRGVRGLWRRWVVFA</sequence>
<keyword evidence="1" id="KW-0472">Membrane</keyword>
<feature type="transmembrane region" description="Helical" evidence="1">
    <location>
        <begin position="123"/>
        <end position="142"/>
    </location>
</feature>
<dbReference type="Proteomes" id="UP000654918">
    <property type="component" value="Unassembled WGS sequence"/>
</dbReference>
<name>A0A8H6K168_9PEZI</name>
<feature type="transmembrane region" description="Helical" evidence="1">
    <location>
        <begin position="21"/>
        <end position="39"/>
    </location>
</feature>
<protein>
    <submittedName>
        <fullName evidence="2">Uncharacterized protein</fullName>
    </submittedName>
</protein>
<reference evidence="2" key="1">
    <citation type="journal article" date="2020" name="Phytopathology">
        <title>Genome Sequence Resources of Colletotrichum truncatum, C. plurivorum, C. musicola, and C. sojae: Four Species Pathogenic to Soybean (Glycine max).</title>
        <authorList>
            <person name="Rogerio F."/>
            <person name="Boufleur T.R."/>
            <person name="Ciampi-Guillardi M."/>
            <person name="Sukno S.A."/>
            <person name="Thon M.R."/>
            <person name="Massola Junior N.S."/>
            <person name="Baroncelli R."/>
        </authorList>
    </citation>
    <scope>NUCLEOTIDE SEQUENCE</scope>
    <source>
        <strain evidence="2">LFN00145</strain>
    </source>
</reference>
<comment type="caution">
    <text evidence="2">The sequence shown here is derived from an EMBL/GenBank/DDBJ whole genome shotgun (WGS) entry which is preliminary data.</text>
</comment>
<keyword evidence="3" id="KW-1185">Reference proteome</keyword>
<feature type="transmembrane region" description="Helical" evidence="1">
    <location>
        <begin position="154"/>
        <end position="170"/>
    </location>
</feature>
<evidence type="ECO:0000313" key="2">
    <source>
        <dbReference type="EMBL" id="KAF6823152.1"/>
    </source>
</evidence>
<gene>
    <name evidence="2" type="ORF">CPLU01_11587</name>
</gene>
<accession>A0A8H6K168</accession>
<evidence type="ECO:0000256" key="1">
    <source>
        <dbReference type="SAM" id="Phobius"/>
    </source>
</evidence>
<organism evidence="2 3">
    <name type="scientific">Colletotrichum plurivorum</name>
    <dbReference type="NCBI Taxonomy" id="2175906"/>
    <lineage>
        <taxon>Eukaryota</taxon>
        <taxon>Fungi</taxon>
        <taxon>Dikarya</taxon>
        <taxon>Ascomycota</taxon>
        <taxon>Pezizomycotina</taxon>
        <taxon>Sordariomycetes</taxon>
        <taxon>Hypocreomycetidae</taxon>
        <taxon>Glomerellales</taxon>
        <taxon>Glomerellaceae</taxon>
        <taxon>Colletotrichum</taxon>
        <taxon>Colletotrichum orchidearum species complex</taxon>
    </lineage>
</organism>
<feature type="transmembrane region" description="Helical" evidence="1">
    <location>
        <begin position="176"/>
        <end position="201"/>
    </location>
</feature>